<name>A0A0C2MIW4_THEKT</name>
<sequence>MNNWFYNSEKKRISLYLPILGIVNKISLKSFLSFHHLEGVFNESQADLSKMIKGGGFINEIIHISSIKIDERGSYLPFVPFDAPTILKVYASMSIFVTKPFILYLYKSTNNLTLHISVIVQPFNYL</sequence>
<dbReference type="AlphaFoldDB" id="A0A0C2MIW4"/>
<dbReference type="EMBL" id="JWZT01003344">
    <property type="protein sequence ID" value="KII67021.1"/>
    <property type="molecule type" value="Genomic_DNA"/>
</dbReference>
<dbReference type="Gene3D" id="3.30.497.10">
    <property type="entry name" value="Antithrombin, subunit I, domain 2"/>
    <property type="match status" value="1"/>
</dbReference>
<dbReference type="InterPro" id="IPR023796">
    <property type="entry name" value="Serpin_dom"/>
</dbReference>
<organism evidence="2 3">
    <name type="scientific">Thelohanellus kitauei</name>
    <name type="common">Myxosporean</name>
    <dbReference type="NCBI Taxonomy" id="669202"/>
    <lineage>
        <taxon>Eukaryota</taxon>
        <taxon>Metazoa</taxon>
        <taxon>Cnidaria</taxon>
        <taxon>Myxozoa</taxon>
        <taxon>Myxosporea</taxon>
        <taxon>Bivalvulida</taxon>
        <taxon>Platysporina</taxon>
        <taxon>Myxobolidae</taxon>
        <taxon>Thelohanellus</taxon>
    </lineage>
</organism>
<dbReference type="Proteomes" id="UP000031668">
    <property type="component" value="Unassembled WGS sequence"/>
</dbReference>
<dbReference type="Gene3D" id="2.30.39.10">
    <property type="entry name" value="Alpha-1-antitrypsin, domain 1"/>
    <property type="match status" value="1"/>
</dbReference>
<proteinExistence type="predicted"/>
<keyword evidence="3" id="KW-1185">Reference proteome</keyword>
<accession>A0A0C2MIW4</accession>
<evidence type="ECO:0000313" key="2">
    <source>
        <dbReference type="EMBL" id="KII67021.1"/>
    </source>
</evidence>
<dbReference type="Pfam" id="PF00079">
    <property type="entry name" value="Serpin"/>
    <property type="match status" value="1"/>
</dbReference>
<dbReference type="InterPro" id="IPR042185">
    <property type="entry name" value="Serpin_sf_2"/>
</dbReference>
<feature type="domain" description="Serpin" evidence="1">
    <location>
        <begin position="2"/>
        <end position="122"/>
    </location>
</feature>
<dbReference type="InterPro" id="IPR042178">
    <property type="entry name" value="Serpin_sf_1"/>
</dbReference>
<evidence type="ECO:0000313" key="3">
    <source>
        <dbReference type="Proteomes" id="UP000031668"/>
    </source>
</evidence>
<dbReference type="InterPro" id="IPR036186">
    <property type="entry name" value="Serpin_sf"/>
</dbReference>
<dbReference type="SUPFAM" id="SSF56574">
    <property type="entry name" value="Serpins"/>
    <property type="match status" value="1"/>
</dbReference>
<reference evidence="2 3" key="1">
    <citation type="journal article" date="2014" name="Genome Biol. Evol.">
        <title>The genome of the myxosporean Thelohanellus kitauei shows adaptations to nutrient acquisition within its fish host.</title>
        <authorList>
            <person name="Yang Y."/>
            <person name="Xiong J."/>
            <person name="Zhou Z."/>
            <person name="Huo F."/>
            <person name="Miao W."/>
            <person name="Ran C."/>
            <person name="Liu Y."/>
            <person name="Zhang J."/>
            <person name="Feng J."/>
            <person name="Wang M."/>
            <person name="Wang M."/>
            <person name="Wang L."/>
            <person name="Yao B."/>
        </authorList>
    </citation>
    <scope>NUCLEOTIDE SEQUENCE [LARGE SCALE GENOMIC DNA]</scope>
    <source>
        <strain evidence="2">Wuqing</strain>
    </source>
</reference>
<protein>
    <recommendedName>
        <fullName evidence="1">Serpin domain-containing protein</fullName>
    </recommendedName>
</protein>
<gene>
    <name evidence="2" type="ORF">RF11_07560</name>
</gene>
<evidence type="ECO:0000259" key="1">
    <source>
        <dbReference type="Pfam" id="PF00079"/>
    </source>
</evidence>
<comment type="caution">
    <text evidence="2">The sequence shown here is derived from an EMBL/GenBank/DDBJ whole genome shotgun (WGS) entry which is preliminary data.</text>
</comment>